<proteinExistence type="inferred from homology"/>
<reference evidence="8" key="1">
    <citation type="submission" date="2011-12" db="EMBL/GenBank/DDBJ databases">
        <title>The complete genome of chromosome of Sulfobacillus acidophilus DSM 10332.</title>
        <authorList>
            <person name="Lucas S."/>
            <person name="Han J."/>
            <person name="Lapidus A."/>
            <person name="Bruce D."/>
            <person name="Goodwin L."/>
            <person name="Pitluck S."/>
            <person name="Peters L."/>
            <person name="Kyrpides N."/>
            <person name="Mavromatis K."/>
            <person name="Ivanova N."/>
            <person name="Mikhailova N."/>
            <person name="Chertkov O."/>
            <person name="Saunders E."/>
            <person name="Detter J.C."/>
            <person name="Tapia R."/>
            <person name="Han C."/>
            <person name="Land M."/>
            <person name="Hauser L."/>
            <person name="Markowitz V."/>
            <person name="Cheng J.-F."/>
            <person name="Hugenholtz P."/>
            <person name="Woyke T."/>
            <person name="Wu D."/>
            <person name="Pukall R."/>
            <person name="Gehrich-Schroeter G."/>
            <person name="Schneider S."/>
            <person name="Klenk H.-P."/>
            <person name="Eisen J.A."/>
        </authorList>
    </citation>
    <scope>NUCLEOTIDE SEQUENCE [LARGE SCALE GENOMIC DNA]</scope>
    <source>
        <strain evidence="8">ATCC 700253 / DSM 10332 / NAL</strain>
    </source>
</reference>
<feature type="binding site" evidence="6">
    <location>
        <position position="35"/>
    </location>
    <ligand>
        <name>Zn(2+)</name>
        <dbReference type="ChEBI" id="CHEBI:29105"/>
    </ligand>
</feature>
<evidence type="ECO:0000256" key="4">
    <source>
        <dbReference type="ARBA" id="ARBA00022833"/>
    </source>
</evidence>
<evidence type="ECO:0000313" key="7">
    <source>
        <dbReference type="EMBL" id="AEW06090.1"/>
    </source>
</evidence>
<keyword evidence="4 6" id="KW-0862">Zinc</keyword>
<evidence type="ECO:0000256" key="2">
    <source>
        <dbReference type="ARBA" id="ARBA00012925"/>
    </source>
</evidence>
<protein>
    <recommendedName>
        <fullName evidence="2">carbonic anhydrase</fullName>
        <ecNumber evidence="2">4.2.1.1</ecNumber>
    </recommendedName>
</protein>
<dbReference type="SUPFAM" id="SSF53056">
    <property type="entry name" value="beta-carbonic anhydrase, cab"/>
    <property type="match status" value="1"/>
</dbReference>
<dbReference type="AlphaFoldDB" id="G8TX88"/>
<feature type="binding site" evidence="6">
    <location>
        <position position="88"/>
    </location>
    <ligand>
        <name>Zn(2+)</name>
        <dbReference type="ChEBI" id="CHEBI:29105"/>
    </ligand>
</feature>
<dbReference type="GO" id="GO:0004089">
    <property type="term" value="F:carbonate dehydratase activity"/>
    <property type="evidence" value="ECO:0007669"/>
    <property type="project" value="UniProtKB-EC"/>
</dbReference>
<dbReference type="KEGG" id="sap:Sulac_2628"/>
<feature type="binding site" evidence="6">
    <location>
        <position position="91"/>
    </location>
    <ligand>
        <name>Zn(2+)</name>
        <dbReference type="ChEBI" id="CHEBI:29105"/>
    </ligand>
</feature>
<dbReference type="Proteomes" id="UP000005439">
    <property type="component" value="Chromosome"/>
</dbReference>
<dbReference type="PANTHER" id="PTHR43175">
    <property type="entry name" value="CARBONIC ANHYDRASE"/>
    <property type="match status" value="1"/>
</dbReference>
<dbReference type="GO" id="GO:0008270">
    <property type="term" value="F:zinc ion binding"/>
    <property type="evidence" value="ECO:0007669"/>
    <property type="project" value="InterPro"/>
</dbReference>
<evidence type="ECO:0000256" key="5">
    <source>
        <dbReference type="ARBA" id="ARBA00048348"/>
    </source>
</evidence>
<dbReference type="Pfam" id="PF00484">
    <property type="entry name" value="Pro_CA"/>
    <property type="match status" value="1"/>
</dbReference>
<dbReference type="SMART" id="SM00947">
    <property type="entry name" value="Pro_CA"/>
    <property type="match status" value="1"/>
</dbReference>
<dbReference type="STRING" id="679936.Sulac_2628"/>
<comment type="similarity">
    <text evidence="1">Belongs to the beta-class carbonic anhydrase family.</text>
</comment>
<evidence type="ECO:0000313" key="8">
    <source>
        <dbReference type="Proteomes" id="UP000005439"/>
    </source>
</evidence>
<dbReference type="HOGENOM" id="CLU_084253_1_0_9"/>
<name>G8TX88_SULAD</name>
<keyword evidence="8" id="KW-1185">Reference proteome</keyword>
<evidence type="ECO:0000256" key="1">
    <source>
        <dbReference type="ARBA" id="ARBA00006217"/>
    </source>
</evidence>
<accession>G8TX88</accession>
<dbReference type="PATRIC" id="fig|679936.5.peg.2720"/>
<dbReference type="PANTHER" id="PTHR43175:SF3">
    <property type="entry name" value="CARBON DISULFIDE HYDROLASE"/>
    <property type="match status" value="1"/>
</dbReference>
<gene>
    <name evidence="7" type="ordered locus">Sulac_2628</name>
</gene>
<evidence type="ECO:0000256" key="3">
    <source>
        <dbReference type="ARBA" id="ARBA00022723"/>
    </source>
</evidence>
<dbReference type="InterPro" id="IPR001765">
    <property type="entry name" value="Carbonic_anhydrase"/>
</dbReference>
<dbReference type="EMBL" id="CP003179">
    <property type="protein sequence ID" value="AEW06090.1"/>
    <property type="molecule type" value="Genomic_DNA"/>
</dbReference>
<comment type="cofactor">
    <cofactor evidence="6">
        <name>Zn(2+)</name>
        <dbReference type="ChEBI" id="CHEBI:29105"/>
    </cofactor>
    <text evidence="6">Binds 1 zinc ion per subunit.</text>
</comment>
<organism evidence="7 8">
    <name type="scientific">Sulfobacillus acidophilus (strain ATCC 700253 / DSM 10332 / NAL)</name>
    <dbReference type="NCBI Taxonomy" id="679936"/>
    <lineage>
        <taxon>Bacteria</taxon>
        <taxon>Bacillati</taxon>
        <taxon>Bacillota</taxon>
        <taxon>Clostridia</taxon>
        <taxon>Eubacteriales</taxon>
        <taxon>Clostridiales Family XVII. Incertae Sedis</taxon>
        <taxon>Sulfobacillus</taxon>
    </lineage>
</organism>
<feature type="binding site" evidence="6">
    <location>
        <position position="37"/>
    </location>
    <ligand>
        <name>Zn(2+)</name>
        <dbReference type="ChEBI" id="CHEBI:29105"/>
    </ligand>
</feature>
<reference evidence="7 8" key="2">
    <citation type="journal article" date="2012" name="Stand. Genomic Sci.">
        <title>Complete genome sequence of the moderately thermophilic mineral-sulfide-oxidizing firmicute Sulfobacillus acidophilus type strain (NAL(T)).</title>
        <authorList>
            <person name="Anderson I."/>
            <person name="Chertkov O."/>
            <person name="Chen A."/>
            <person name="Saunders E."/>
            <person name="Lapidus A."/>
            <person name="Nolan M."/>
            <person name="Lucas S."/>
            <person name="Hammon N."/>
            <person name="Deshpande S."/>
            <person name="Cheng J.F."/>
            <person name="Han C."/>
            <person name="Tapia R."/>
            <person name="Goodwin L.A."/>
            <person name="Pitluck S."/>
            <person name="Liolios K."/>
            <person name="Pagani I."/>
            <person name="Ivanova N."/>
            <person name="Mikhailova N."/>
            <person name="Pati A."/>
            <person name="Palaniappan K."/>
            <person name="Land M."/>
            <person name="Pan C."/>
            <person name="Rohde M."/>
            <person name="Pukall R."/>
            <person name="Goker M."/>
            <person name="Detter J.C."/>
            <person name="Woyke T."/>
            <person name="Bristow J."/>
            <person name="Eisen J.A."/>
            <person name="Markowitz V."/>
            <person name="Hugenholtz P."/>
            <person name="Kyrpides N.C."/>
            <person name="Klenk H.P."/>
            <person name="Mavromatis K."/>
        </authorList>
    </citation>
    <scope>NUCLEOTIDE SEQUENCE [LARGE SCALE GENOMIC DNA]</scope>
    <source>
        <strain evidence="8">ATCC 700253 / DSM 10332 / NAL</strain>
    </source>
</reference>
<dbReference type="Gene3D" id="3.40.1050.10">
    <property type="entry name" value="Carbonic anhydrase"/>
    <property type="match status" value="1"/>
</dbReference>
<dbReference type="EC" id="4.2.1.1" evidence="2"/>
<sequence>MIYDEIDRKMNERTEWVLRRQMGIPNNRKLFVLACMDERLPVEDVLGIGLGDAHIFRNAGGLVTDDVIRSAVLTTRFFGTEEIIIVNHTECGMMSASPDQIMNALQQRVPDLLNGLAVDPLLPEFRLTDMDAYYRWLKMFEDVDQTAEAQIGFLRNHPLIPDHVEIHAYIYEVETGSLRRPHVRLGDRVNTAKAMQQG</sequence>
<comment type="catalytic activity">
    <reaction evidence="5">
        <text>hydrogencarbonate + H(+) = CO2 + H2O</text>
        <dbReference type="Rhea" id="RHEA:10748"/>
        <dbReference type="ChEBI" id="CHEBI:15377"/>
        <dbReference type="ChEBI" id="CHEBI:15378"/>
        <dbReference type="ChEBI" id="CHEBI:16526"/>
        <dbReference type="ChEBI" id="CHEBI:17544"/>
        <dbReference type="EC" id="4.2.1.1"/>
    </reaction>
</comment>
<keyword evidence="3 6" id="KW-0479">Metal-binding</keyword>
<dbReference type="CDD" id="cd03379">
    <property type="entry name" value="beta_CA_cladeD"/>
    <property type="match status" value="1"/>
</dbReference>
<evidence type="ECO:0000256" key="6">
    <source>
        <dbReference type="PIRSR" id="PIRSR601765-1"/>
    </source>
</evidence>
<dbReference type="InterPro" id="IPR036874">
    <property type="entry name" value="Carbonic_anhydrase_sf"/>
</dbReference>